<evidence type="ECO:0000313" key="2">
    <source>
        <dbReference type="EMBL" id="KKB10203.1"/>
    </source>
</evidence>
<comment type="caution">
    <text evidence="2">The sequence shown here is derived from an EMBL/GenBank/DDBJ whole genome shotgun (WGS) entry which is preliminary data.</text>
</comment>
<accession>A0A0F5FN11</accession>
<dbReference type="InterPro" id="IPR036291">
    <property type="entry name" value="NAD(P)-bd_dom_sf"/>
</dbReference>
<reference evidence="2 3" key="1">
    <citation type="submission" date="2015-03" db="EMBL/GenBank/DDBJ databases">
        <authorList>
            <person name="Hassan Y."/>
            <person name="Lepp D."/>
            <person name="Li X.-Z."/>
            <person name="Zhou T."/>
        </authorList>
    </citation>
    <scope>NUCLEOTIDE SEQUENCE [LARGE SCALE GENOMIC DNA]</scope>
    <source>
        <strain evidence="2 3">IPL18</strain>
    </source>
</reference>
<feature type="domain" description="NAD-dependent epimerase/dehydratase" evidence="1">
    <location>
        <begin position="5"/>
        <end position="219"/>
    </location>
</feature>
<evidence type="ECO:0000259" key="1">
    <source>
        <dbReference type="Pfam" id="PF01370"/>
    </source>
</evidence>
<organism evidence="2 3">
    <name type="scientific">Devosia chinhatensis</name>
    <dbReference type="NCBI Taxonomy" id="429727"/>
    <lineage>
        <taxon>Bacteria</taxon>
        <taxon>Pseudomonadati</taxon>
        <taxon>Pseudomonadota</taxon>
        <taxon>Alphaproteobacteria</taxon>
        <taxon>Hyphomicrobiales</taxon>
        <taxon>Devosiaceae</taxon>
        <taxon>Devosia</taxon>
    </lineage>
</organism>
<dbReference type="SUPFAM" id="SSF51735">
    <property type="entry name" value="NAD(P)-binding Rossmann-fold domains"/>
    <property type="match status" value="1"/>
</dbReference>
<dbReference type="CDD" id="cd05232">
    <property type="entry name" value="UDP_G4E_4_SDR_e"/>
    <property type="match status" value="1"/>
</dbReference>
<dbReference type="InterPro" id="IPR050177">
    <property type="entry name" value="Lipid_A_modif_metabolic_enz"/>
</dbReference>
<gene>
    <name evidence="2" type="ORF">VE26_02335</name>
</gene>
<name>A0A0F5FN11_9HYPH</name>
<proteinExistence type="predicted"/>
<dbReference type="OrthoDB" id="7941325at2"/>
<dbReference type="Proteomes" id="UP000033649">
    <property type="component" value="Unassembled WGS sequence"/>
</dbReference>
<evidence type="ECO:0000313" key="3">
    <source>
        <dbReference type="Proteomes" id="UP000033649"/>
    </source>
</evidence>
<dbReference type="AlphaFoldDB" id="A0A0F5FN11"/>
<dbReference type="InterPro" id="IPR001509">
    <property type="entry name" value="Epimerase_deHydtase"/>
</dbReference>
<keyword evidence="3" id="KW-1185">Reference proteome</keyword>
<dbReference type="PATRIC" id="fig|429727.3.peg.487"/>
<dbReference type="Gene3D" id="3.40.50.720">
    <property type="entry name" value="NAD(P)-binding Rossmann-like Domain"/>
    <property type="match status" value="1"/>
</dbReference>
<dbReference type="Pfam" id="PF01370">
    <property type="entry name" value="Epimerase"/>
    <property type="match status" value="1"/>
</dbReference>
<dbReference type="PANTHER" id="PTHR43245:SF58">
    <property type="entry name" value="BLL5923 PROTEIN"/>
    <property type="match status" value="1"/>
</dbReference>
<dbReference type="STRING" id="429727.VE26_02335"/>
<protein>
    <recommendedName>
        <fullName evidence="1">NAD-dependent epimerase/dehydratase domain-containing protein</fullName>
    </recommendedName>
</protein>
<dbReference type="PANTHER" id="PTHR43245">
    <property type="entry name" value="BIFUNCTIONAL POLYMYXIN RESISTANCE PROTEIN ARNA"/>
    <property type="match status" value="1"/>
</dbReference>
<sequence length="313" mass="34236">MTMLLVTGAGGFVGAALLDRLRADAKHYRAISRTARPGIEAMGAIDGSTDWSAALQDVDTVIHLAARVHVMRDRAADPLEEFRTTNVAGTLGLARQAAAAGVRRMIFVSSIKVNGEETRPGRPFLADDQPDPQDAYGISKWEAEQELHDLARMTGIEIVVVRPVLVYGPGVGGNFIRIVEWVRRGYPLPLAMVRNQRSFVYVGNLVDLIMTCIDHPAAANETFLASDGADMSTPQLVRVLARHMNRNVKLLPVPIGLLRLLARVAGQKDAAVRLTDSLQVDIAKNKEILGWSPRFSLDQGMQDTVRDAVTKRK</sequence>
<dbReference type="EMBL" id="JZEY01000054">
    <property type="protein sequence ID" value="KKB10203.1"/>
    <property type="molecule type" value="Genomic_DNA"/>
</dbReference>